<protein>
    <recommendedName>
        <fullName evidence="1">Stage 0 sporulation protein A homolog</fullName>
    </recommendedName>
</protein>
<organism evidence="7 8">
    <name type="scientific">Tepidibacter hydrothermalis</name>
    <dbReference type="NCBI Taxonomy" id="3036126"/>
    <lineage>
        <taxon>Bacteria</taxon>
        <taxon>Bacillati</taxon>
        <taxon>Bacillota</taxon>
        <taxon>Clostridia</taxon>
        <taxon>Peptostreptococcales</taxon>
        <taxon>Peptostreptococcaceae</taxon>
        <taxon>Tepidibacter</taxon>
    </lineage>
</organism>
<dbReference type="RefSeq" id="WP_277732860.1">
    <property type="nucleotide sequence ID" value="NZ_CP120733.1"/>
</dbReference>
<dbReference type="PANTHER" id="PTHR46558:SF11">
    <property type="entry name" value="HTH-TYPE TRANSCRIPTIONAL REGULATOR XRE"/>
    <property type="match status" value="1"/>
</dbReference>
<reference evidence="7 8" key="1">
    <citation type="submission" date="2023-03" db="EMBL/GenBank/DDBJ databases">
        <title>Complete genome sequence of Tepidibacter sp. SWIR-1, isolated from a deep-sea hydrothermal vent.</title>
        <authorList>
            <person name="Li X."/>
        </authorList>
    </citation>
    <scope>NUCLEOTIDE SEQUENCE [LARGE SCALE GENOMIC DNA]</scope>
    <source>
        <strain evidence="7 8">SWIR-1</strain>
    </source>
</reference>
<dbReference type="InterPro" id="IPR001789">
    <property type="entry name" value="Sig_transdc_resp-reg_receiver"/>
</dbReference>
<evidence type="ECO:0000259" key="5">
    <source>
        <dbReference type="PROSITE" id="PS50110"/>
    </source>
</evidence>
<dbReference type="Proteomes" id="UP001222800">
    <property type="component" value="Chromosome"/>
</dbReference>
<dbReference type="Pfam" id="PF00072">
    <property type="entry name" value="Response_reg"/>
    <property type="match status" value="1"/>
</dbReference>
<evidence type="ECO:0000259" key="6">
    <source>
        <dbReference type="PROSITE" id="PS50943"/>
    </source>
</evidence>
<feature type="domain" description="HTH cro/C1-type" evidence="6">
    <location>
        <begin position="138"/>
        <end position="192"/>
    </location>
</feature>
<dbReference type="PANTHER" id="PTHR46558">
    <property type="entry name" value="TRACRIPTIONAL REGULATORY PROTEIN-RELATED-RELATED"/>
    <property type="match status" value="1"/>
</dbReference>
<evidence type="ECO:0000313" key="8">
    <source>
        <dbReference type="Proteomes" id="UP001222800"/>
    </source>
</evidence>
<feature type="domain" description="Response regulatory" evidence="5">
    <location>
        <begin position="7"/>
        <end position="121"/>
    </location>
</feature>
<dbReference type="Gene3D" id="3.40.50.2300">
    <property type="match status" value="1"/>
</dbReference>
<accession>A0ABY8ED77</accession>
<dbReference type="PROSITE" id="PS50110">
    <property type="entry name" value="RESPONSE_REGULATORY"/>
    <property type="match status" value="1"/>
</dbReference>
<evidence type="ECO:0000256" key="2">
    <source>
        <dbReference type="ARBA" id="ARBA00023125"/>
    </source>
</evidence>
<keyword evidence="8" id="KW-1185">Reference proteome</keyword>
<evidence type="ECO:0000313" key="7">
    <source>
        <dbReference type="EMBL" id="WFD10895.1"/>
    </source>
</evidence>
<dbReference type="EMBL" id="CP120733">
    <property type="protein sequence ID" value="WFD10895.1"/>
    <property type="molecule type" value="Genomic_DNA"/>
</dbReference>
<comment type="function">
    <text evidence="3">May play the central regulatory role in sporulation. It may be an element of the effector pathway responsible for the activation of sporulation genes in response to nutritional stress. Spo0A may act in concert with spo0H (a sigma factor) to control the expression of some genes that are critical to the sporulation process.</text>
</comment>
<name>A0ABY8ED77_9FIRM</name>
<dbReference type="SUPFAM" id="SSF47413">
    <property type="entry name" value="lambda repressor-like DNA-binding domains"/>
    <property type="match status" value="1"/>
</dbReference>
<keyword evidence="4" id="KW-0597">Phosphoprotein</keyword>
<dbReference type="SMART" id="SM00530">
    <property type="entry name" value="HTH_XRE"/>
    <property type="match status" value="1"/>
</dbReference>
<gene>
    <name evidence="7" type="ORF">P4S50_02145</name>
</gene>
<dbReference type="Pfam" id="PF01381">
    <property type="entry name" value="HTH_3"/>
    <property type="match status" value="1"/>
</dbReference>
<dbReference type="SMART" id="SM00448">
    <property type="entry name" value="REC"/>
    <property type="match status" value="1"/>
</dbReference>
<sequence length="209" mass="24297">MEKSGIRIIVIDDDSGIVDAIKSFMGDKYYIEGYISSREGLKRLKKEKFDILILDYYIDELNGSDVIDEIRKYDNDLYILLLTGFGEKVPGMKSLETLKIQNYYEKSADFEKLIIFIEGIIKSLEFFNRVKYTISERLKNLRKLNNLSQDDVAKYLGIQRTTISQYESGDLIPPTLNVIKLARLYNVTTDYILCYELNIEKINIPISKK</sequence>
<dbReference type="PROSITE" id="PS50943">
    <property type="entry name" value="HTH_CROC1"/>
    <property type="match status" value="1"/>
</dbReference>
<dbReference type="InterPro" id="IPR001387">
    <property type="entry name" value="Cro/C1-type_HTH"/>
</dbReference>
<feature type="modified residue" description="4-aspartylphosphate" evidence="4">
    <location>
        <position position="55"/>
    </location>
</feature>
<keyword evidence="2" id="KW-0238">DNA-binding</keyword>
<evidence type="ECO:0000256" key="3">
    <source>
        <dbReference type="ARBA" id="ARBA00024867"/>
    </source>
</evidence>
<dbReference type="InterPro" id="IPR010982">
    <property type="entry name" value="Lambda_DNA-bd_dom_sf"/>
</dbReference>
<dbReference type="Gene3D" id="1.10.260.40">
    <property type="entry name" value="lambda repressor-like DNA-binding domains"/>
    <property type="match status" value="1"/>
</dbReference>
<dbReference type="SUPFAM" id="SSF52172">
    <property type="entry name" value="CheY-like"/>
    <property type="match status" value="1"/>
</dbReference>
<dbReference type="CDD" id="cd00156">
    <property type="entry name" value="REC"/>
    <property type="match status" value="1"/>
</dbReference>
<evidence type="ECO:0000256" key="1">
    <source>
        <dbReference type="ARBA" id="ARBA00018672"/>
    </source>
</evidence>
<proteinExistence type="predicted"/>
<evidence type="ECO:0000256" key="4">
    <source>
        <dbReference type="PROSITE-ProRule" id="PRU00169"/>
    </source>
</evidence>
<dbReference type="CDD" id="cd00093">
    <property type="entry name" value="HTH_XRE"/>
    <property type="match status" value="1"/>
</dbReference>
<dbReference type="InterPro" id="IPR011006">
    <property type="entry name" value="CheY-like_superfamily"/>
</dbReference>